<dbReference type="CDD" id="cd01650">
    <property type="entry name" value="RT_nLTR_like"/>
    <property type="match status" value="1"/>
</dbReference>
<evidence type="ECO:0000313" key="2">
    <source>
        <dbReference type="EMBL" id="PKU77043.1"/>
    </source>
</evidence>
<dbReference type="Pfam" id="PF00078">
    <property type="entry name" value="RVT_1"/>
    <property type="match status" value="1"/>
</dbReference>
<dbReference type="SUPFAM" id="SSF56672">
    <property type="entry name" value="DNA/RNA polymerases"/>
    <property type="match status" value="1"/>
</dbReference>
<accession>A0A2I0WN13</accession>
<gene>
    <name evidence="2" type="ORF">MA16_Dca001649</name>
</gene>
<dbReference type="EMBL" id="KZ502537">
    <property type="protein sequence ID" value="PKU77043.1"/>
    <property type="molecule type" value="Genomic_DNA"/>
</dbReference>
<keyword evidence="3" id="KW-1185">Reference proteome</keyword>
<dbReference type="PANTHER" id="PTHR31635:SF196">
    <property type="entry name" value="REVERSE TRANSCRIPTASE DOMAIN-CONTAINING PROTEIN-RELATED"/>
    <property type="match status" value="1"/>
</dbReference>
<feature type="domain" description="Reverse transcriptase" evidence="1">
    <location>
        <begin position="314"/>
        <end position="591"/>
    </location>
</feature>
<reference evidence="2 3" key="1">
    <citation type="journal article" date="2016" name="Sci. Rep.">
        <title>The Dendrobium catenatum Lindl. genome sequence provides insights into polysaccharide synthase, floral development and adaptive evolution.</title>
        <authorList>
            <person name="Zhang G.Q."/>
            <person name="Xu Q."/>
            <person name="Bian C."/>
            <person name="Tsai W.C."/>
            <person name="Yeh C.M."/>
            <person name="Liu K.W."/>
            <person name="Yoshida K."/>
            <person name="Zhang L.S."/>
            <person name="Chang S.B."/>
            <person name="Chen F."/>
            <person name="Shi Y."/>
            <person name="Su Y.Y."/>
            <person name="Zhang Y.Q."/>
            <person name="Chen L.J."/>
            <person name="Yin Y."/>
            <person name="Lin M."/>
            <person name="Huang H."/>
            <person name="Deng H."/>
            <person name="Wang Z.W."/>
            <person name="Zhu S.L."/>
            <person name="Zhao X."/>
            <person name="Deng C."/>
            <person name="Niu S.C."/>
            <person name="Huang J."/>
            <person name="Wang M."/>
            <person name="Liu G.H."/>
            <person name="Yang H.J."/>
            <person name="Xiao X.J."/>
            <person name="Hsiao Y.Y."/>
            <person name="Wu W.L."/>
            <person name="Chen Y.Y."/>
            <person name="Mitsuda N."/>
            <person name="Ohme-Takagi M."/>
            <person name="Luo Y.B."/>
            <person name="Van de Peer Y."/>
            <person name="Liu Z.J."/>
        </authorList>
    </citation>
    <scope>NUCLEOTIDE SEQUENCE [LARGE SCALE GENOMIC DNA]</scope>
    <source>
        <tissue evidence="2">The whole plant</tissue>
    </source>
</reference>
<dbReference type="PROSITE" id="PS50878">
    <property type="entry name" value="RT_POL"/>
    <property type="match status" value="1"/>
</dbReference>
<dbReference type="AlphaFoldDB" id="A0A2I0WN13"/>
<dbReference type="InterPro" id="IPR000477">
    <property type="entry name" value="RT_dom"/>
</dbReference>
<dbReference type="InterPro" id="IPR043502">
    <property type="entry name" value="DNA/RNA_pol_sf"/>
</dbReference>
<proteinExistence type="predicted"/>
<sequence length="593" mass="67520">MSDFMAANELIDPGFSGSAFTWTNNKDAGSRISSRLDRFLISSSILDAFQELRVSHLSRIASDHCPILCTVSLGRHRARSYWIKFEDIWASFPRAWQLVSEKWRVPDTGSEASKLNIKCQRSLKALFFWSKNKYKMLNKLRDELDREICMLTVVQAESLRYKVQLLNSTLGRLSTWWRQRAKVKWIEEGDDNTRFFHSMASARRRTNLIDRMRLPDGQMVSEQTDVLQVVKEFFENKWRGTPICEDAWPSFEAQNTTLAPVATLLDKAITEEEIWNGVRALGQNRAPGRDGVTASFFKSFWSIVGKQVTAACLEFFATGSMDPNWKETVVVLIPKTNNPDRPSMYRPISLCQTIYKIVAKMLVNRMQGFLPNLISGEQAAFVPGRSISDHCLLGQEVLNKFKISKSNPGWMAVKVDMEQAYDKMSWRTLECVLSRMGFPLKFRSWIMSCIFSPRFSIMVNGQLTEAVTAECGFRQGCPLSPYLFILCSELLSLQFHQRCPEMGIQLKAGGPMVSHLLYADDVLCFAGASISNVKKIISIMENYCAWTGQRVNRSKSAIMFSKVTSSSTKHRLARLAGCRKVEEMDYLGIKLTL</sequence>
<reference evidence="2 3" key="2">
    <citation type="journal article" date="2017" name="Nature">
        <title>The Apostasia genome and the evolution of orchids.</title>
        <authorList>
            <person name="Zhang G.Q."/>
            <person name="Liu K.W."/>
            <person name="Li Z."/>
            <person name="Lohaus R."/>
            <person name="Hsiao Y.Y."/>
            <person name="Niu S.C."/>
            <person name="Wang J.Y."/>
            <person name="Lin Y.C."/>
            <person name="Xu Q."/>
            <person name="Chen L.J."/>
            <person name="Yoshida K."/>
            <person name="Fujiwara S."/>
            <person name="Wang Z.W."/>
            <person name="Zhang Y.Q."/>
            <person name="Mitsuda N."/>
            <person name="Wang M."/>
            <person name="Liu G.H."/>
            <person name="Pecoraro L."/>
            <person name="Huang H.X."/>
            <person name="Xiao X.J."/>
            <person name="Lin M."/>
            <person name="Wu X.Y."/>
            <person name="Wu W.L."/>
            <person name="Chen Y.Y."/>
            <person name="Chang S.B."/>
            <person name="Sakamoto S."/>
            <person name="Ohme-Takagi M."/>
            <person name="Yagi M."/>
            <person name="Zeng S.J."/>
            <person name="Shen C.Y."/>
            <person name="Yeh C.M."/>
            <person name="Luo Y.B."/>
            <person name="Tsai W.C."/>
            <person name="Van de Peer Y."/>
            <person name="Liu Z.J."/>
        </authorList>
    </citation>
    <scope>NUCLEOTIDE SEQUENCE [LARGE SCALE GENOMIC DNA]</scope>
    <source>
        <tissue evidence="2">The whole plant</tissue>
    </source>
</reference>
<evidence type="ECO:0000259" key="1">
    <source>
        <dbReference type="PROSITE" id="PS50878"/>
    </source>
</evidence>
<evidence type="ECO:0000313" key="3">
    <source>
        <dbReference type="Proteomes" id="UP000233837"/>
    </source>
</evidence>
<dbReference type="InterPro" id="IPR036691">
    <property type="entry name" value="Endo/exonu/phosph_ase_sf"/>
</dbReference>
<dbReference type="PANTHER" id="PTHR31635">
    <property type="entry name" value="REVERSE TRANSCRIPTASE DOMAIN-CONTAINING PROTEIN-RELATED"/>
    <property type="match status" value="1"/>
</dbReference>
<dbReference type="SUPFAM" id="SSF56219">
    <property type="entry name" value="DNase I-like"/>
    <property type="match status" value="1"/>
</dbReference>
<name>A0A2I0WN13_9ASPA</name>
<protein>
    <submittedName>
        <fullName evidence="2">Putative mitochondrial protein</fullName>
    </submittedName>
</protein>
<dbReference type="STRING" id="906689.A0A2I0WN13"/>
<dbReference type="Gene3D" id="3.60.10.10">
    <property type="entry name" value="Endonuclease/exonuclease/phosphatase"/>
    <property type="match status" value="1"/>
</dbReference>
<dbReference type="Proteomes" id="UP000233837">
    <property type="component" value="Unassembled WGS sequence"/>
</dbReference>
<organism evidence="2 3">
    <name type="scientific">Dendrobium catenatum</name>
    <dbReference type="NCBI Taxonomy" id="906689"/>
    <lineage>
        <taxon>Eukaryota</taxon>
        <taxon>Viridiplantae</taxon>
        <taxon>Streptophyta</taxon>
        <taxon>Embryophyta</taxon>
        <taxon>Tracheophyta</taxon>
        <taxon>Spermatophyta</taxon>
        <taxon>Magnoliopsida</taxon>
        <taxon>Liliopsida</taxon>
        <taxon>Asparagales</taxon>
        <taxon>Orchidaceae</taxon>
        <taxon>Epidendroideae</taxon>
        <taxon>Malaxideae</taxon>
        <taxon>Dendrobiinae</taxon>
        <taxon>Dendrobium</taxon>
    </lineage>
</organism>